<evidence type="ECO:0000313" key="5">
    <source>
        <dbReference type="EMBL" id="MED5052720.1"/>
    </source>
</evidence>
<dbReference type="InterPro" id="IPR029044">
    <property type="entry name" value="Nucleotide-diphossugar_trans"/>
</dbReference>
<dbReference type="Pfam" id="PF00535">
    <property type="entry name" value="Glycos_transf_2"/>
    <property type="match status" value="1"/>
</dbReference>
<evidence type="ECO:0000259" key="4">
    <source>
        <dbReference type="Pfam" id="PF00535"/>
    </source>
</evidence>
<protein>
    <submittedName>
        <fullName evidence="5">Glycosyltransferase</fullName>
        <ecNumber evidence="5">2.4.-.-</ecNumber>
    </submittedName>
</protein>
<dbReference type="CDD" id="cd02511">
    <property type="entry name" value="Beta4Glucosyltransferase"/>
    <property type="match status" value="1"/>
</dbReference>
<evidence type="ECO:0000256" key="2">
    <source>
        <dbReference type="ARBA" id="ARBA00022803"/>
    </source>
</evidence>
<evidence type="ECO:0000256" key="3">
    <source>
        <dbReference type="PROSITE-ProRule" id="PRU00339"/>
    </source>
</evidence>
<keyword evidence="1" id="KW-0677">Repeat</keyword>
<dbReference type="SUPFAM" id="SSF53448">
    <property type="entry name" value="Nucleotide-diphospho-sugar transferases"/>
    <property type="match status" value="1"/>
</dbReference>
<reference evidence="5 6" key="1">
    <citation type="submission" date="2023-03" db="EMBL/GenBank/DDBJ databases">
        <title>Bacillus Genome Sequencing.</title>
        <authorList>
            <person name="Dunlap C."/>
        </authorList>
    </citation>
    <scope>NUCLEOTIDE SEQUENCE [LARGE SCALE GENOMIC DNA]</scope>
    <source>
        <strain evidence="5 6">NRS-38</strain>
    </source>
</reference>
<dbReference type="EC" id="2.4.-.-" evidence="5"/>
<dbReference type="Pfam" id="PF07719">
    <property type="entry name" value="TPR_2"/>
    <property type="match status" value="1"/>
</dbReference>
<dbReference type="GO" id="GO:0016757">
    <property type="term" value="F:glycosyltransferase activity"/>
    <property type="evidence" value="ECO:0007669"/>
    <property type="project" value="UniProtKB-KW"/>
</dbReference>
<dbReference type="SMART" id="SM00028">
    <property type="entry name" value="TPR"/>
    <property type="match status" value="1"/>
</dbReference>
<dbReference type="EMBL" id="JARTLI010000031">
    <property type="protein sequence ID" value="MED5052720.1"/>
    <property type="molecule type" value="Genomic_DNA"/>
</dbReference>
<dbReference type="InterPro" id="IPR019734">
    <property type="entry name" value="TPR_rpt"/>
</dbReference>
<sequence length="354" mass="41529">MKYQDKGCDAAMKFPAISLCMIVKNEEDFIEQCLVSVSKLVSEIIIVDTGSTDGTLSICEKFRAKIYHYEWNHHFAEARNFGLLQASGDWILWMDADEQLESNQERLVEQSVVQTKAHVLLFPVLNYYGDHFPIQEDQFFLYYQPRLFRNHMGIRFYNRIHETIQLPEEILSHHTSDIVDAPIHHYGYIKEIAERKNKSSRNKELIMEEINTPHHSPWIEYHLASEYYREKDYSKAFLYVNASILNFLRQQTKPPAIVYRLKYTILLETNSIDGAWPGIEKALQLYPDYVDLHFMKGYILFQKGKYQEALASFQKCLELGECHPDYLILKGTGSFKALKYKELCLNRIIAQSNQ</sequence>
<dbReference type="InterPro" id="IPR001173">
    <property type="entry name" value="Glyco_trans_2-like"/>
</dbReference>
<dbReference type="Proteomes" id="UP001339962">
    <property type="component" value="Unassembled WGS sequence"/>
</dbReference>
<keyword evidence="2 3" id="KW-0802">TPR repeat</keyword>
<feature type="domain" description="Glycosyltransferase 2-like" evidence="4">
    <location>
        <begin position="18"/>
        <end position="143"/>
    </location>
</feature>
<dbReference type="PANTHER" id="PTHR43630:SF2">
    <property type="entry name" value="GLYCOSYLTRANSFERASE"/>
    <property type="match status" value="1"/>
</dbReference>
<dbReference type="Gene3D" id="1.25.40.10">
    <property type="entry name" value="Tetratricopeptide repeat domain"/>
    <property type="match status" value="1"/>
</dbReference>
<name>A0ABD5IYA2_9BACL</name>
<dbReference type="Gene3D" id="3.90.550.10">
    <property type="entry name" value="Spore Coat Polysaccharide Biosynthesis Protein SpsA, Chain A"/>
    <property type="match status" value="1"/>
</dbReference>
<dbReference type="AlphaFoldDB" id="A0ABD5IYA2"/>
<dbReference type="PANTHER" id="PTHR43630">
    <property type="entry name" value="POLY-BETA-1,6-N-ACETYL-D-GLUCOSAMINE SYNTHASE"/>
    <property type="match status" value="1"/>
</dbReference>
<organism evidence="5 6">
    <name type="scientific">Anoxybacteroides rupiense</name>
    <dbReference type="NCBI Taxonomy" id="311460"/>
    <lineage>
        <taxon>Bacteria</taxon>
        <taxon>Bacillati</taxon>
        <taxon>Bacillota</taxon>
        <taxon>Bacilli</taxon>
        <taxon>Bacillales</taxon>
        <taxon>Anoxybacillaceae</taxon>
        <taxon>Anoxybacteroides</taxon>
    </lineage>
</organism>
<keyword evidence="5" id="KW-0328">Glycosyltransferase</keyword>
<dbReference type="RefSeq" id="WP_236546372.1">
    <property type="nucleotide sequence ID" value="NZ_JACIDF010000013.1"/>
</dbReference>
<proteinExistence type="predicted"/>
<comment type="caution">
    <text evidence="5">The sequence shown here is derived from an EMBL/GenBank/DDBJ whole genome shotgun (WGS) entry which is preliminary data.</text>
</comment>
<dbReference type="InterPro" id="IPR011990">
    <property type="entry name" value="TPR-like_helical_dom_sf"/>
</dbReference>
<accession>A0ABD5IYA2</accession>
<dbReference type="SUPFAM" id="SSF48452">
    <property type="entry name" value="TPR-like"/>
    <property type="match status" value="1"/>
</dbReference>
<evidence type="ECO:0000256" key="1">
    <source>
        <dbReference type="ARBA" id="ARBA00022737"/>
    </source>
</evidence>
<gene>
    <name evidence="5" type="ORF">P9850_12950</name>
</gene>
<dbReference type="PROSITE" id="PS50005">
    <property type="entry name" value="TPR"/>
    <property type="match status" value="1"/>
</dbReference>
<dbReference type="InterPro" id="IPR013105">
    <property type="entry name" value="TPR_2"/>
</dbReference>
<keyword evidence="5" id="KW-0808">Transferase</keyword>
<evidence type="ECO:0000313" key="6">
    <source>
        <dbReference type="Proteomes" id="UP001339962"/>
    </source>
</evidence>
<feature type="repeat" description="TPR" evidence="3">
    <location>
        <begin position="290"/>
        <end position="323"/>
    </location>
</feature>